<organism evidence="2 3">
    <name type="scientific">Quercus lobata</name>
    <name type="common">Valley oak</name>
    <dbReference type="NCBI Taxonomy" id="97700"/>
    <lineage>
        <taxon>Eukaryota</taxon>
        <taxon>Viridiplantae</taxon>
        <taxon>Streptophyta</taxon>
        <taxon>Embryophyta</taxon>
        <taxon>Tracheophyta</taxon>
        <taxon>Spermatophyta</taxon>
        <taxon>Magnoliopsida</taxon>
        <taxon>eudicotyledons</taxon>
        <taxon>Gunneridae</taxon>
        <taxon>Pentapetalae</taxon>
        <taxon>rosids</taxon>
        <taxon>fabids</taxon>
        <taxon>Fagales</taxon>
        <taxon>Fagaceae</taxon>
        <taxon>Quercus</taxon>
    </lineage>
</organism>
<name>A0A7N2KPP1_QUELO</name>
<protein>
    <recommendedName>
        <fullName evidence="1">KIB1-4 beta-propeller domain-containing protein</fullName>
    </recommendedName>
</protein>
<dbReference type="InParanoid" id="A0A7N2KPP1"/>
<dbReference type="Gramene" id="QL01p036431:mrna">
    <property type="protein sequence ID" value="QL01p036431:mrna"/>
    <property type="gene ID" value="QL01p036431"/>
</dbReference>
<dbReference type="OMA" id="FLMLENC"/>
<dbReference type="PANTHER" id="PTHR40891:SF1">
    <property type="entry name" value="DUF295 DOMAIN-CONTAINING PROTEIN"/>
    <property type="match status" value="1"/>
</dbReference>
<dbReference type="AlphaFoldDB" id="A0A7N2KPP1"/>
<dbReference type="Proteomes" id="UP000594261">
    <property type="component" value="Chromosome 1"/>
</dbReference>
<evidence type="ECO:0000259" key="1">
    <source>
        <dbReference type="Pfam" id="PF03478"/>
    </source>
</evidence>
<sequence>MEASEETEQFMQVATQKEEEKLSAPTIPQSYPWFVISDGEYLERQIFFSISENRFSTKSIPEMRNKMIYANTNGWLVLKDVDSLDLCVMNPISKEVVQLPRLETIDDCRICILSSPPSDPNDHCHIIFFNSKRSIFYFCQPGDNKFGQQEFEDRGILDATMYGGKLYILTLQELFTAEFVGSELRFTVSGMELTKLIPPRIVRFLTYLIESCGELLYVHMIYFPAHTVYGFLIFQMDQAEKKWIQVKSIGERTIFLANEKAIEAVGVAVLHTGVDVPLFQTCFIFLFEFV</sequence>
<evidence type="ECO:0000313" key="3">
    <source>
        <dbReference type="Proteomes" id="UP000594261"/>
    </source>
</evidence>
<dbReference type="Pfam" id="PF03478">
    <property type="entry name" value="Beta-prop_KIB1-4"/>
    <property type="match status" value="1"/>
</dbReference>
<keyword evidence="3" id="KW-1185">Reference proteome</keyword>
<dbReference type="InterPro" id="IPR005174">
    <property type="entry name" value="KIB1-4_b-propeller"/>
</dbReference>
<feature type="domain" description="KIB1-4 beta-propeller" evidence="1">
    <location>
        <begin position="47"/>
        <end position="261"/>
    </location>
</feature>
<dbReference type="PANTHER" id="PTHR40891">
    <property type="entry name" value="DUF295 DOMAIN-CONTAINING PROTEIN"/>
    <property type="match status" value="1"/>
</dbReference>
<dbReference type="EnsemblPlants" id="QL01p036431:mrna">
    <property type="protein sequence ID" value="QL01p036431:mrna"/>
    <property type="gene ID" value="QL01p036431"/>
</dbReference>
<proteinExistence type="predicted"/>
<dbReference type="EMBL" id="LRBV02000001">
    <property type="status" value="NOT_ANNOTATED_CDS"/>
    <property type="molecule type" value="Genomic_DNA"/>
</dbReference>
<evidence type="ECO:0000313" key="2">
    <source>
        <dbReference type="EnsemblPlants" id="QL01p036431:mrna"/>
    </source>
</evidence>
<reference evidence="2" key="2">
    <citation type="submission" date="2021-01" db="UniProtKB">
        <authorList>
            <consortium name="EnsemblPlants"/>
        </authorList>
    </citation>
    <scope>IDENTIFICATION</scope>
</reference>
<reference evidence="2 3" key="1">
    <citation type="journal article" date="2016" name="G3 (Bethesda)">
        <title>First Draft Assembly and Annotation of the Genome of a California Endemic Oak Quercus lobata Nee (Fagaceae).</title>
        <authorList>
            <person name="Sork V.L."/>
            <person name="Fitz-Gibbon S.T."/>
            <person name="Puiu D."/>
            <person name="Crepeau M."/>
            <person name="Gugger P.F."/>
            <person name="Sherman R."/>
            <person name="Stevens K."/>
            <person name="Langley C.H."/>
            <person name="Pellegrini M."/>
            <person name="Salzberg S.L."/>
        </authorList>
    </citation>
    <scope>NUCLEOTIDE SEQUENCE [LARGE SCALE GENOMIC DNA]</scope>
    <source>
        <strain evidence="2 3">cv. SW786</strain>
    </source>
</reference>
<accession>A0A7N2KPP1</accession>